<dbReference type="CDD" id="cd16295">
    <property type="entry name" value="TTHA0252-CPSF-like_MBL-fold"/>
    <property type="match status" value="1"/>
</dbReference>
<protein>
    <submittedName>
        <fullName evidence="4">MBL fold metallo-hydrolase</fullName>
    </submittedName>
</protein>
<dbReference type="EMBL" id="CP042476">
    <property type="protein sequence ID" value="QED36575.1"/>
    <property type="molecule type" value="Genomic_DNA"/>
</dbReference>
<evidence type="ECO:0000259" key="2">
    <source>
        <dbReference type="SMART" id="SM00849"/>
    </source>
</evidence>
<keyword evidence="1 4" id="KW-0378">Hydrolase</keyword>
<dbReference type="InterPro" id="IPR050698">
    <property type="entry name" value="MBL"/>
</dbReference>
<dbReference type="PANTHER" id="PTHR11203:SF37">
    <property type="entry name" value="INTEGRATOR COMPLEX SUBUNIT 11"/>
    <property type="match status" value="1"/>
</dbReference>
<gene>
    <name evidence="4" type="ORF">FK178_02090</name>
</gene>
<evidence type="ECO:0000256" key="1">
    <source>
        <dbReference type="ARBA" id="ARBA00022801"/>
    </source>
</evidence>
<dbReference type="KEGG" id="anp:FK178_02090"/>
<name>A0A5B8YF89_9FLAO</name>
<dbReference type="GO" id="GO:0016787">
    <property type="term" value="F:hydrolase activity"/>
    <property type="evidence" value="ECO:0007669"/>
    <property type="project" value="UniProtKB-KW"/>
</dbReference>
<dbReference type="InterPro" id="IPR011108">
    <property type="entry name" value="RMMBL"/>
</dbReference>
<dbReference type="InterPro" id="IPR001279">
    <property type="entry name" value="Metallo-B-lactamas"/>
</dbReference>
<dbReference type="AlphaFoldDB" id="A0A5B8YF89"/>
<dbReference type="Gene3D" id="3.40.50.10890">
    <property type="match status" value="1"/>
</dbReference>
<feature type="domain" description="Beta-Casp" evidence="3">
    <location>
        <begin position="249"/>
        <end position="368"/>
    </location>
</feature>
<dbReference type="Pfam" id="PF00753">
    <property type="entry name" value="Lactamase_B"/>
    <property type="match status" value="1"/>
</dbReference>
<dbReference type="Proteomes" id="UP000321954">
    <property type="component" value="Chromosome"/>
</dbReference>
<dbReference type="SMART" id="SM01027">
    <property type="entry name" value="Beta-Casp"/>
    <property type="match status" value="1"/>
</dbReference>
<dbReference type="OrthoDB" id="9803916at2"/>
<evidence type="ECO:0000313" key="5">
    <source>
        <dbReference type="Proteomes" id="UP000321954"/>
    </source>
</evidence>
<sequence>MEVKVHFLGASGTVTGSKFVVETPGYNVMVDCGMFQGLKELRLLNWDPLDFPASQIDAVLLTHGHLDHTGYLPRLVLQGFKGPIIGTAPTLAIAAVIMEDSAKIQEEDAERANNEGYSIHDPAEAFYTTEDVQQTIRLFKHTAISEWVQLAPGIKYKYEKNGHILGACYIEFDIYGKIFLFSGDIGRDKDLLLEAPVKPEWADFIFMESTYGNRLHPENDTEVILTEAIKETIEKRGSLIIPSFAVERMQTLMYILFQLYKKKKIPHIPIFIDSPMGNKVYDIFRNFSNWHKLNAGELNEMQEHFNVIKSFKETWDTIDDKRAKVVIAGSGMVTGGRVLTYLKYAISNPTTILILVGFQAEGTRGRELQEGVHEIKIFGEYLPVKAKVMEIQSLSAHADQQELLDWLSHLKNIPEKIFLIHGEEPAADSLRLKIKDTYNWKTHQPKLNEVVSFKFEKEIKGD</sequence>
<feature type="domain" description="Metallo-beta-lactamase" evidence="2">
    <location>
        <begin position="15"/>
        <end position="227"/>
    </location>
</feature>
<reference evidence="4 5" key="1">
    <citation type="submission" date="2019-08" db="EMBL/GenBank/DDBJ databases">
        <title>Antarcticibacterium arcticum sp. nov., a bacterium isolated from marine sediment of the Canadian Beaufort Sea.</title>
        <authorList>
            <person name="Lee Y.M."/>
            <person name="Baek K."/>
            <person name="Lee D.-H."/>
            <person name="Shin S.C."/>
            <person name="Jin Y.K."/>
            <person name="Park Y."/>
        </authorList>
    </citation>
    <scope>NUCLEOTIDE SEQUENCE [LARGE SCALE GENOMIC DNA]</scope>
    <source>
        <strain evidence="4 5">PAMC 28998</strain>
    </source>
</reference>
<dbReference type="Pfam" id="PF07521">
    <property type="entry name" value="RMMBL"/>
    <property type="match status" value="1"/>
</dbReference>
<dbReference type="SMART" id="SM00849">
    <property type="entry name" value="Lactamase_B"/>
    <property type="match status" value="1"/>
</dbReference>
<dbReference type="GO" id="GO:0004521">
    <property type="term" value="F:RNA endonuclease activity"/>
    <property type="evidence" value="ECO:0007669"/>
    <property type="project" value="TreeGrafter"/>
</dbReference>
<evidence type="ECO:0000259" key="3">
    <source>
        <dbReference type="SMART" id="SM01027"/>
    </source>
</evidence>
<proteinExistence type="predicted"/>
<dbReference type="InterPro" id="IPR022712">
    <property type="entry name" value="Beta_Casp"/>
</dbReference>
<dbReference type="Pfam" id="PF10996">
    <property type="entry name" value="Beta-Casp"/>
    <property type="match status" value="1"/>
</dbReference>
<dbReference type="PANTHER" id="PTHR11203">
    <property type="entry name" value="CLEAVAGE AND POLYADENYLATION SPECIFICITY FACTOR FAMILY MEMBER"/>
    <property type="match status" value="1"/>
</dbReference>
<organism evidence="4 5">
    <name type="scientific">Antarcticibacterium arcticum</name>
    <dbReference type="NCBI Taxonomy" id="2585771"/>
    <lineage>
        <taxon>Bacteria</taxon>
        <taxon>Pseudomonadati</taxon>
        <taxon>Bacteroidota</taxon>
        <taxon>Flavobacteriia</taxon>
        <taxon>Flavobacteriales</taxon>
        <taxon>Flavobacteriaceae</taxon>
        <taxon>Antarcticibacterium</taxon>
    </lineage>
</organism>
<accession>A0A5B8YF89</accession>
<dbReference type="Gene3D" id="3.60.15.10">
    <property type="entry name" value="Ribonuclease Z/Hydroxyacylglutathione hydrolase-like"/>
    <property type="match status" value="1"/>
</dbReference>
<dbReference type="InterPro" id="IPR036866">
    <property type="entry name" value="RibonucZ/Hydroxyglut_hydro"/>
</dbReference>
<keyword evidence="5" id="KW-1185">Reference proteome</keyword>
<dbReference type="RefSeq" id="WP_146830521.1">
    <property type="nucleotide sequence ID" value="NZ_CP042476.1"/>
</dbReference>
<dbReference type="SUPFAM" id="SSF56281">
    <property type="entry name" value="Metallo-hydrolase/oxidoreductase"/>
    <property type="match status" value="1"/>
</dbReference>
<evidence type="ECO:0000313" key="4">
    <source>
        <dbReference type="EMBL" id="QED36575.1"/>
    </source>
</evidence>